<proteinExistence type="predicted"/>
<evidence type="ECO:0000313" key="1">
    <source>
        <dbReference type="EMBL" id="SVB88221.1"/>
    </source>
</evidence>
<organism evidence="1">
    <name type="scientific">marine metagenome</name>
    <dbReference type="NCBI Taxonomy" id="408172"/>
    <lineage>
        <taxon>unclassified sequences</taxon>
        <taxon>metagenomes</taxon>
        <taxon>ecological metagenomes</taxon>
    </lineage>
</organism>
<protein>
    <submittedName>
        <fullName evidence="1">Uncharacterized protein</fullName>
    </submittedName>
</protein>
<dbReference type="EMBL" id="UINC01062023">
    <property type="protein sequence ID" value="SVB88221.1"/>
    <property type="molecule type" value="Genomic_DNA"/>
</dbReference>
<dbReference type="AlphaFoldDB" id="A0A382HP00"/>
<reference evidence="1" key="1">
    <citation type="submission" date="2018-05" db="EMBL/GenBank/DDBJ databases">
        <authorList>
            <person name="Lanie J.A."/>
            <person name="Ng W.-L."/>
            <person name="Kazmierczak K.M."/>
            <person name="Andrzejewski T.M."/>
            <person name="Davidsen T.M."/>
            <person name="Wayne K.J."/>
            <person name="Tettelin H."/>
            <person name="Glass J.I."/>
            <person name="Rusch D."/>
            <person name="Podicherti R."/>
            <person name="Tsui H.-C.T."/>
            <person name="Winkler M.E."/>
        </authorList>
    </citation>
    <scope>NUCLEOTIDE SEQUENCE</scope>
</reference>
<gene>
    <name evidence="1" type="ORF">METZ01_LOCUS241075</name>
</gene>
<name>A0A382HP00_9ZZZZ</name>
<accession>A0A382HP00</accession>
<sequence length="67" mass="7659">MQVLDIEAKGASKEELEAIKIAIEEMAVDFFSINNENDSDNDSKEWKFSGRWWLEGNNAIHQTATWG</sequence>